<dbReference type="InterPro" id="IPR005225">
    <property type="entry name" value="Small_GTP-bd"/>
</dbReference>
<dbReference type="GO" id="GO:0030488">
    <property type="term" value="P:tRNA methylation"/>
    <property type="evidence" value="ECO:0007669"/>
    <property type="project" value="TreeGrafter"/>
</dbReference>
<keyword evidence="8 10" id="KW-0630">Potassium</keyword>
<dbReference type="Pfam" id="PF01926">
    <property type="entry name" value="MMR_HSR1"/>
    <property type="match status" value="1"/>
</dbReference>
<comment type="subcellular location">
    <subcellularLocation>
        <location evidence="10">Cytoplasm</location>
    </subcellularLocation>
</comment>
<evidence type="ECO:0000256" key="1">
    <source>
        <dbReference type="ARBA" id="ARBA00011043"/>
    </source>
</evidence>
<dbReference type="InterPro" id="IPR027417">
    <property type="entry name" value="P-loop_NTPase"/>
</dbReference>
<feature type="binding site" evidence="10">
    <location>
        <position position="249"/>
    </location>
    <ligand>
        <name>K(+)</name>
        <dbReference type="ChEBI" id="CHEBI:29103"/>
    </ligand>
</feature>
<keyword evidence="5 10" id="KW-0547">Nucleotide-binding</keyword>
<feature type="binding site" evidence="10">
    <location>
        <begin position="249"/>
        <end position="255"/>
    </location>
    <ligand>
        <name>GTP</name>
        <dbReference type="ChEBI" id="CHEBI:37565"/>
    </ligand>
</feature>
<keyword evidence="6 10" id="KW-0378">Hydrolase</keyword>
<dbReference type="Gene3D" id="3.40.50.300">
    <property type="entry name" value="P-loop containing nucleotide triphosphate hydrolases"/>
    <property type="match status" value="1"/>
</dbReference>
<feature type="binding site" evidence="10">
    <location>
        <begin position="337"/>
        <end position="340"/>
    </location>
    <ligand>
        <name>GTP</name>
        <dbReference type="ChEBI" id="CHEBI:37565"/>
    </ligand>
</feature>
<feature type="binding site" evidence="10">
    <location>
        <position position="85"/>
    </location>
    <ligand>
        <name>(6S)-5-formyl-5,6,7,8-tetrahydrofolate</name>
        <dbReference type="ChEBI" id="CHEBI:57457"/>
    </ligand>
</feature>
<feature type="binding site" evidence="10">
    <location>
        <position position="255"/>
    </location>
    <ligand>
        <name>Mg(2+)</name>
        <dbReference type="ChEBI" id="CHEBI:18420"/>
    </ligand>
</feature>
<dbReference type="AlphaFoldDB" id="A0A098C1I2"/>
<evidence type="ECO:0000313" key="13">
    <source>
        <dbReference type="EMBL" id="CEA16276.1"/>
    </source>
</evidence>
<dbReference type="FunFam" id="3.40.50.300:FF:001376">
    <property type="entry name" value="tRNA modification GTPase MnmE"/>
    <property type="match status" value="1"/>
</dbReference>
<dbReference type="GO" id="GO:0046872">
    <property type="term" value="F:metal ion binding"/>
    <property type="evidence" value="ECO:0007669"/>
    <property type="project" value="UniProtKB-KW"/>
</dbReference>
<dbReference type="SUPFAM" id="SSF52540">
    <property type="entry name" value="P-loop containing nucleoside triphosphate hydrolases"/>
    <property type="match status" value="1"/>
</dbReference>
<comment type="similarity">
    <text evidence="1 10 11">Belongs to the TRAFAC class TrmE-Era-EngA-EngB-Septin-like GTPase superfamily. TrmE GTPase family.</text>
</comment>
<keyword evidence="14" id="KW-1185">Reference proteome</keyword>
<sequence>MNNDVICAISTPPGMGAIATVRLSGEGCIALTDKVFLSPSGKKLIESKANRVHFGRIIYNNEILDEVLVTIFHSPHSFTGEESVEISCHGSVYIQQKLVELLLEQGARLATAGEFTRRAFQNGKFDLSQAEAVADLIASESKSSHRVAMNQMRGGFARKLADLRDKLLQFASLIELELDFSEEDVVFANRDHLYNLTLEIEKEIDSLANSFQLGNAIKSGIPVAIIGETNAGKSTLLNLLLNEDKAIVSDIHGTTRDVIEDVVNINGVTFRFIDTAGIRQTSDVVETMGIERTFQKIEQASIILWMIDTTTPIDKIETLAESILPKLKDKQVIILFNKADLLSEGQENKFQLLFPDLDAEKLFISAKKQQNTDHLQELLIEKAGIPSISEDDVIVTNLRHYEALKKALDAIQRVIEGLDVGITHDFLAQDIRECMFYLGEITGQISTDEILGNIFSKFCIGK</sequence>
<gene>
    <name evidence="10 13" type="primary">mnmE</name>
    <name evidence="10" type="synonym">trmE</name>
    <name evidence="13" type="ORF">ING2E5B_1528</name>
</gene>
<dbReference type="HAMAP" id="MF_00379">
    <property type="entry name" value="GTPase_MnmE"/>
    <property type="match status" value="1"/>
</dbReference>
<accession>A0A098C1I2</accession>
<dbReference type="GO" id="GO:0005829">
    <property type="term" value="C:cytosol"/>
    <property type="evidence" value="ECO:0007669"/>
    <property type="project" value="TreeGrafter"/>
</dbReference>
<feature type="binding site" evidence="10">
    <location>
        <begin position="274"/>
        <end position="277"/>
    </location>
    <ligand>
        <name>GTP</name>
        <dbReference type="ChEBI" id="CHEBI:37565"/>
    </ligand>
</feature>
<feature type="binding site" evidence="10">
    <location>
        <position position="254"/>
    </location>
    <ligand>
        <name>K(+)</name>
        <dbReference type="ChEBI" id="CHEBI:29103"/>
    </ligand>
</feature>
<dbReference type="PANTHER" id="PTHR42714:SF2">
    <property type="entry name" value="TRNA MODIFICATION GTPASE GTPBP3, MITOCHONDRIAL"/>
    <property type="match status" value="1"/>
</dbReference>
<feature type="binding site" evidence="10">
    <location>
        <position position="251"/>
    </location>
    <ligand>
        <name>K(+)</name>
        <dbReference type="ChEBI" id="CHEBI:29103"/>
    </ligand>
</feature>
<dbReference type="CDD" id="cd14858">
    <property type="entry name" value="TrmE_N"/>
    <property type="match status" value="1"/>
</dbReference>
<dbReference type="KEGG" id="pbt:ING2E5B_1528"/>
<evidence type="ECO:0000256" key="9">
    <source>
        <dbReference type="ARBA" id="ARBA00023134"/>
    </source>
</evidence>
<dbReference type="InterPro" id="IPR027266">
    <property type="entry name" value="TrmE/GcvT-like"/>
</dbReference>
<comment type="subunit">
    <text evidence="10">Homodimer. Heterotetramer of two MnmE and two MnmG subunits.</text>
</comment>
<dbReference type="InterPro" id="IPR031168">
    <property type="entry name" value="G_TrmE"/>
</dbReference>
<dbReference type="InterPro" id="IPR025867">
    <property type="entry name" value="MnmE_helical"/>
</dbReference>
<name>A0A098C1I2_9BACT</name>
<dbReference type="PANTHER" id="PTHR42714">
    <property type="entry name" value="TRNA MODIFICATION GTPASE GTPBP3"/>
    <property type="match status" value="1"/>
</dbReference>
<dbReference type="InterPro" id="IPR004520">
    <property type="entry name" value="GTPase_MnmE"/>
</dbReference>
<keyword evidence="7 10" id="KW-0460">Magnesium</keyword>
<protein>
    <recommendedName>
        <fullName evidence="10">tRNA modification GTPase MnmE</fullName>
        <ecNumber evidence="10">3.6.-.-</ecNumber>
    </recommendedName>
</protein>
<keyword evidence="9 10" id="KW-0342">GTP-binding</keyword>
<dbReference type="OrthoDB" id="9805918at2"/>
<organism evidence="13 14">
    <name type="scientific">Fermentimonas caenicola</name>
    <dbReference type="NCBI Taxonomy" id="1562970"/>
    <lineage>
        <taxon>Bacteria</taxon>
        <taxon>Pseudomonadati</taxon>
        <taxon>Bacteroidota</taxon>
        <taxon>Bacteroidia</taxon>
        <taxon>Bacteroidales</taxon>
        <taxon>Dysgonomonadaceae</taxon>
        <taxon>Fermentimonas</taxon>
    </lineage>
</organism>
<feature type="binding site" evidence="10">
    <location>
        <position position="124"/>
    </location>
    <ligand>
        <name>(6S)-5-formyl-5,6,7,8-tetrahydrofolate</name>
        <dbReference type="ChEBI" id="CHEBI:57457"/>
    </ligand>
</feature>
<comment type="cofactor">
    <cofactor evidence="10">
        <name>K(+)</name>
        <dbReference type="ChEBI" id="CHEBI:29103"/>
    </cofactor>
    <text evidence="10">Binds 1 potassium ion per subunit.</text>
</comment>
<comment type="caution">
    <text evidence="10">Lacks conserved residue(s) required for the propagation of feature annotation.</text>
</comment>
<dbReference type="NCBIfam" id="NF003661">
    <property type="entry name" value="PRK05291.1-3"/>
    <property type="match status" value="1"/>
</dbReference>
<evidence type="ECO:0000256" key="2">
    <source>
        <dbReference type="ARBA" id="ARBA00022490"/>
    </source>
</evidence>
<dbReference type="PROSITE" id="PS51709">
    <property type="entry name" value="G_TRME"/>
    <property type="match status" value="1"/>
</dbReference>
<dbReference type="EMBL" id="LN515532">
    <property type="protein sequence ID" value="CEA16276.1"/>
    <property type="molecule type" value="Genomic_DNA"/>
</dbReference>
<reference evidence="13 14" key="1">
    <citation type="submission" date="2014-08" db="EMBL/GenBank/DDBJ databases">
        <authorList>
            <person name="Wibberg D."/>
        </authorList>
    </citation>
    <scope>NUCLEOTIDE SEQUENCE [LARGE SCALE GENOMIC DNA]</scope>
    <source>
        <strain evidence="14">ING2-E5B</strain>
    </source>
</reference>
<dbReference type="NCBIfam" id="TIGR00231">
    <property type="entry name" value="small_GTP"/>
    <property type="match status" value="1"/>
</dbReference>
<proteinExistence type="inferred from homology"/>
<dbReference type="InterPro" id="IPR018948">
    <property type="entry name" value="GTP-bd_TrmE_N"/>
</dbReference>
<feature type="binding site" evidence="10">
    <location>
        <position position="462"/>
    </location>
    <ligand>
        <name>(6S)-5-formyl-5,6,7,8-tetrahydrofolate</name>
        <dbReference type="ChEBI" id="CHEBI:57457"/>
    </ligand>
</feature>
<dbReference type="NCBIfam" id="TIGR00450">
    <property type="entry name" value="mnmE_trmE_thdF"/>
    <property type="match status" value="1"/>
</dbReference>
<dbReference type="GO" id="GO:0005525">
    <property type="term" value="F:GTP binding"/>
    <property type="evidence" value="ECO:0007669"/>
    <property type="project" value="UniProtKB-UniRule"/>
</dbReference>
<dbReference type="InterPro" id="IPR006073">
    <property type="entry name" value="GTP-bd"/>
</dbReference>
<dbReference type="CDD" id="cd04164">
    <property type="entry name" value="trmE"/>
    <property type="match status" value="1"/>
</dbReference>
<evidence type="ECO:0000256" key="6">
    <source>
        <dbReference type="ARBA" id="ARBA00022801"/>
    </source>
</evidence>
<feature type="binding site" evidence="10">
    <location>
        <position position="230"/>
    </location>
    <ligand>
        <name>K(+)</name>
        <dbReference type="ChEBI" id="CHEBI:29103"/>
    </ligand>
</feature>
<dbReference type="Gene3D" id="3.30.1360.120">
    <property type="entry name" value="Probable tRNA modification gtpase trme, domain 1"/>
    <property type="match status" value="1"/>
</dbReference>
<dbReference type="EC" id="3.6.-.-" evidence="10"/>
<feature type="binding site" evidence="10">
    <location>
        <position position="22"/>
    </location>
    <ligand>
        <name>(6S)-5-formyl-5,6,7,8-tetrahydrofolate</name>
        <dbReference type="ChEBI" id="CHEBI:57457"/>
    </ligand>
</feature>
<keyword evidence="2 10" id="KW-0963">Cytoplasm</keyword>
<dbReference type="HOGENOM" id="CLU_019624_4_1_10"/>
<feature type="binding site" evidence="10">
    <location>
        <position position="234"/>
    </location>
    <ligand>
        <name>Mg(2+)</name>
        <dbReference type="ChEBI" id="CHEBI:18420"/>
    </ligand>
</feature>
<dbReference type="GO" id="GO:0002098">
    <property type="term" value="P:tRNA wobble uridine modification"/>
    <property type="evidence" value="ECO:0007669"/>
    <property type="project" value="TreeGrafter"/>
</dbReference>
<feature type="domain" description="TrmE-type G" evidence="12">
    <location>
        <begin position="220"/>
        <end position="384"/>
    </location>
</feature>
<dbReference type="PATRIC" id="fig|1562970.3.peg.1518"/>
<evidence type="ECO:0000256" key="5">
    <source>
        <dbReference type="ARBA" id="ARBA00022741"/>
    </source>
</evidence>
<dbReference type="Gene3D" id="1.20.120.430">
    <property type="entry name" value="tRNA modification GTPase MnmE domain 2"/>
    <property type="match status" value="1"/>
</dbReference>
<evidence type="ECO:0000256" key="8">
    <source>
        <dbReference type="ARBA" id="ARBA00022958"/>
    </source>
</evidence>
<evidence type="ECO:0000259" key="12">
    <source>
        <dbReference type="PROSITE" id="PS51709"/>
    </source>
</evidence>
<evidence type="ECO:0000256" key="11">
    <source>
        <dbReference type="RuleBase" id="RU003313"/>
    </source>
</evidence>
<keyword evidence="4 10" id="KW-0479">Metal-binding</keyword>
<feature type="binding site" evidence="10">
    <location>
        <begin position="230"/>
        <end position="235"/>
    </location>
    <ligand>
        <name>GTP</name>
        <dbReference type="ChEBI" id="CHEBI:37565"/>
    </ligand>
</feature>
<dbReference type="GO" id="GO:0003924">
    <property type="term" value="F:GTPase activity"/>
    <property type="evidence" value="ECO:0007669"/>
    <property type="project" value="UniProtKB-UniRule"/>
</dbReference>
<dbReference type="SUPFAM" id="SSF116878">
    <property type="entry name" value="TrmE connector domain"/>
    <property type="match status" value="1"/>
</dbReference>
<dbReference type="Proteomes" id="UP000032417">
    <property type="component" value="Chromosome 1"/>
</dbReference>
<evidence type="ECO:0000313" key="14">
    <source>
        <dbReference type="Proteomes" id="UP000032417"/>
    </source>
</evidence>
<evidence type="ECO:0000256" key="7">
    <source>
        <dbReference type="ARBA" id="ARBA00022842"/>
    </source>
</evidence>
<dbReference type="InterPro" id="IPR027368">
    <property type="entry name" value="MnmE_dom2"/>
</dbReference>
<keyword evidence="3 10" id="KW-0819">tRNA processing</keyword>
<comment type="function">
    <text evidence="10">Exhibits a very high intrinsic GTPase hydrolysis rate. Involved in the addition of a carboxymethylaminomethyl (cmnm) group at the wobble position (U34) of certain tRNAs, forming tRNA-cmnm(5)s(2)U34.</text>
</comment>
<dbReference type="STRING" id="1562970.ING2E5B_1528"/>
<dbReference type="Pfam" id="PF12631">
    <property type="entry name" value="MnmE_helical"/>
    <property type="match status" value="1"/>
</dbReference>
<dbReference type="Pfam" id="PF10396">
    <property type="entry name" value="TrmE_N"/>
    <property type="match status" value="1"/>
</dbReference>
<evidence type="ECO:0000256" key="3">
    <source>
        <dbReference type="ARBA" id="ARBA00022694"/>
    </source>
</evidence>
<evidence type="ECO:0000256" key="10">
    <source>
        <dbReference type="HAMAP-Rule" id="MF_00379"/>
    </source>
</evidence>
<evidence type="ECO:0000256" key="4">
    <source>
        <dbReference type="ARBA" id="ARBA00022723"/>
    </source>
</evidence>